<dbReference type="PANTHER" id="PTHR12682:SF11">
    <property type="entry name" value="PROTEIN ARCHEASE"/>
    <property type="match status" value="1"/>
</dbReference>
<dbReference type="PANTHER" id="PTHR12682">
    <property type="entry name" value="ARCHEASE"/>
    <property type="match status" value="1"/>
</dbReference>
<dbReference type="SUPFAM" id="SSF69819">
    <property type="entry name" value="MTH1598-like"/>
    <property type="match status" value="1"/>
</dbReference>
<gene>
    <name evidence="7" type="ORF">ENM30_05605</name>
    <name evidence="6" type="ORF">ENT82_06975</name>
</gene>
<comment type="caution">
    <text evidence="6">The sequence shown here is derived from an EMBL/GenBank/DDBJ whole genome shotgun (WGS) entry which is preliminary data.</text>
</comment>
<organism evidence="6">
    <name type="scientific">Caldiarchaeum subterraneum</name>
    <dbReference type="NCBI Taxonomy" id="311458"/>
    <lineage>
        <taxon>Archaea</taxon>
        <taxon>Nitrososphaerota</taxon>
        <taxon>Candidatus Caldarchaeales</taxon>
        <taxon>Candidatus Caldarchaeaceae</taxon>
        <taxon>Candidatus Caldarchaeum</taxon>
    </lineage>
</organism>
<dbReference type="AlphaFoldDB" id="A0A7C4E387"/>
<protein>
    <submittedName>
        <fullName evidence="6">Archease</fullName>
    </submittedName>
</protein>
<dbReference type="InterPro" id="IPR002804">
    <property type="entry name" value="Archease"/>
</dbReference>
<accession>A0A7C4E387</accession>
<evidence type="ECO:0000256" key="4">
    <source>
        <dbReference type="ARBA" id="ARBA00022837"/>
    </source>
</evidence>
<name>A0A7C4E387_CALS0</name>
<evidence type="ECO:0000256" key="3">
    <source>
        <dbReference type="ARBA" id="ARBA00022723"/>
    </source>
</evidence>
<feature type="domain" description="Archease" evidence="5">
    <location>
        <begin position="6"/>
        <end position="140"/>
    </location>
</feature>
<keyword evidence="4" id="KW-0106">Calcium</keyword>
<keyword evidence="3" id="KW-0479">Metal-binding</keyword>
<evidence type="ECO:0000313" key="7">
    <source>
        <dbReference type="EMBL" id="HHN52770.1"/>
    </source>
</evidence>
<dbReference type="Gene3D" id="3.55.10.10">
    <property type="entry name" value="Archease domain"/>
    <property type="match status" value="1"/>
</dbReference>
<reference evidence="6" key="1">
    <citation type="journal article" date="2020" name="mSystems">
        <title>Genome- and Community-Level Interaction Insights into Carbon Utilization and Element Cycling Functions of Hydrothermarchaeota in Hydrothermal Sediment.</title>
        <authorList>
            <person name="Zhou Z."/>
            <person name="Liu Y."/>
            <person name="Xu W."/>
            <person name="Pan J."/>
            <person name="Luo Z.H."/>
            <person name="Li M."/>
        </authorList>
    </citation>
    <scope>NUCLEOTIDE SEQUENCE [LARGE SCALE GENOMIC DNA]</scope>
    <source>
        <strain evidence="7">SpSt-1073</strain>
        <strain evidence="6">SpSt-613</strain>
    </source>
</reference>
<dbReference type="GO" id="GO:0008033">
    <property type="term" value="P:tRNA processing"/>
    <property type="evidence" value="ECO:0007669"/>
    <property type="project" value="UniProtKB-KW"/>
</dbReference>
<evidence type="ECO:0000259" key="5">
    <source>
        <dbReference type="Pfam" id="PF01951"/>
    </source>
</evidence>
<keyword evidence="2" id="KW-0819">tRNA processing</keyword>
<dbReference type="GO" id="GO:0046872">
    <property type="term" value="F:metal ion binding"/>
    <property type="evidence" value="ECO:0007669"/>
    <property type="project" value="UniProtKB-KW"/>
</dbReference>
<proteinExistence type="inferred from homology"/>
<dbReference type="InterPro" id="IPR023572">
    <property type="entry name" value="Archease_dom"/>
</dbReference>
<dbReference type="InterPro" id="IPR036820">
    <property type="entry name" value="Archease_dom_sf"/>
</dbReference>
<evidence type="ECO:0000256" key="2">
    <source>
        <dbReference type="ARBA" id="ARBA00022694"/>
    </source>
</evidence>
<dbReference type="EMBL" id="DTAD01000075">
    <property type="protein sequence ID" value="HGN90846.1"/>
    <property type="molecule type" value="Genomic_DNA"/>
</dbReference>
<dbReference type="EMBL" id="DRXG01000123">
    <property type="protein sequence ID" value="HHN52770.1"/>
    <property type="molecule type" value="Genomic_DNA"/>
</dbReference>
<evidence type="ECO:0000313" key="6">
    <source>
        <dbReference type="EMBL" id="HGN90846.1"/>
    </source>
</evidence>
<evidence type="ECO:0000256" key="1">
    <source>
        <dbReference type="ARBA" id="ARBA00007963"/>
    </source>
</evidence>
<sequence>MSRKGFHQLPHMADIYIEAYGSSLEEAFEQAGLALFKTLVLNASEKTVSVTVEARGQDLMELLYDWLEKLLHKFEIDNIVATEIKVNKITKNSEYRLEATLWGEPYNREKHQTGTAVKSPTYALMEIDTEKNTVRFVLDI</sequence>
<comment type="similarity">
    <text evidence="1">Belongs to the archease family.</text>
</comment>
<dbReference type="Pfam" id="PF01951">
    <property type="entry name" value="Archease"/>
    <property type="match status" value="1"/>
</dbReference>